<dbReference type="Proteomes" id="UP000639772">
    <property type="component" value="Chromosome 11"/>
</dbReference>
<evidence type="ECO:0000313" key="3">
    <source>
        <dbReference type="Proteomes" id="UP000639772"/>
    </source>
</evidence>
<proteinExistence type="predicted"/>
<accession>A0A835Q2R1</accession>
<dbReference type="OrthoDB" id="1926845at2759"/>
<evidence type="ECO:0000313" key="2">
    <source>
        <dbReference type="EMBL" id="KAG0461927.1"/>
    </source>
</evidence>
<comment type="caution">
    <text evidence="2">The sequence shown here is derived from an EMBL/GenBank/DDBJ whole genome shotgun (WGS) entry which is preliminary data.</text>
</comment>
<reference evidence="2 3" key="1">
    <citation type="journal article" date="2020" name="Nat. Food">
        <title>A phased Vanilla planifolia genome enables genetic improvement of flavour and production.</title>
        <authorList>
            <person name="Hasing T."/>
            <person name="Tang H."/>
            <person name="Brym M."/>
            <person name="Khazi F."/>
            <person name="Huang T."/>
            <person name="Chambers A.H."/>
        </authorList>
    </citation>
    <scope>NUCLEOTIDE SEQUENCE [LARGE SCALE GENOMIC DNA]</scope>
    <source>
        <tissue evidence="2">Leaf</tissue>
    </source>
</reference>
<dbReference type="CDD" id="cd19756">
    <property type="entry name" value="Bbox2"/>
    <property type="match status" value="1"/>
</dbReference>
<dbReference type="PANTHER" id="PTHR31065">
    <property type="entry name" value="PLATZ TRANSCRIPTION FACTOR FAMILY PROTEIN"/>
    <property type="match status" value="1"/>
</dbReference>
<evidence type="ECO:0008006" key="4">
    <source>
        <dbReference type="Google" id="ProtNLM"/>
    </source>
</evidence>
<dbReference type="AlphaFoldDB" id="A0A835Q2R1"/>
<dbReference type="PANTHER" id="PTHR31065:SF56">
    <property type="entry name" value="OS11G0428700 PROTEIN"/>
    <property type="match status" value="1"/>
</dbReference>
<organism evidence="2 3">
    <name type="scientific">Vanilla planifolia</name>
    <name type="common">Vanilla</name>
    <dbReference type="NCBI Taxonomy" id="51239"/>
    <lineage>
        <taxon>Eukaryota</taxon>
        <taxon>Viridiplantae</taxon>
        <taxon>Streptophyta</taxon>
        <taxon>Embryophyta</taxon>
        <taxon>Tracheophyta</taxon>
        <taxon>Spermatophyta</taxon>
        <taxon>Magnoliopsida</taxon>
        <taxon>Liliopsida</taxon>
        <taxon>Asparagales</taxon>
        <taxon>Orchidaceae</taxon>
        <taxon>Vanilloideae</taxon>
        <taxon>Vanilleae</taxon>
        <taxon>Vanilla</taxon>
    </lineage>
</organism>
<dbReference type="EMBL" id="JADCNM010000011">
    <property type="protein sequence ID" value="KAG0461927.1"/>
    <property type="molecule type" value="Genomic_DNA"/>
</dbReference>
<feature type="region of interest" description="Disordered" evidence="1">
    <location>
        <begin position="76"/>
        <end position="102"/>
    </location>
</feature>
<dbReference type="SUPFAM" id="SSF57845">
    <property type="entry name" value="B-box zinc-binding domain"/>
    <property type="match status" value="1"/>
</dbReference>
<name>A0A835Q2R1_VANPL</name>
<gene>
    <name evidence="2" type="ORF">HPP92_020403</name>
</gene>
<evidence type="ECO:0000256" key="1">
    <source>
        <dbReference type="SAM" id="MobiDB-lite"/>
    </source>
</evidence>
<sequence length="142" mass="15937">MRRVAAELVPPWLEPLLTTPFFSVCSSHSDAARNERNMFCLDCGGAGVGAFCLYCRSDSHSDHRVIQLVGIKRNGDTSFVPTEDGEDDEAETNLTVERGGRRLEEARSRERWGWDGSRDLRSVTPPNSRRRKGVPRRAPFSS</sequence>
<feature type="region of interest" description="Disordered" evidence="1">
    <location>
        <begin position="114"/>
        <end position="142"/>
    </location>
</feature>
<protein>
    <recommendedName>
        <fullName evidence="4">B box-type domain-containing protein</fullName>
    </recommendedName>
</protein>